<dbReference type="Proteomes" id="UP001295423">
    <property type="component" value="Unassembled WGS sequence"/>
</dbReference>
<dbReference type="SUPFAM" id="SSF103025">
    <property type="entry name" value="Folate-binding domain"/>
    <property type="match status" value="1"/>
</dbReference>
<evidence type="ECO:0000256" key="4">
    <source>
        <dbReference type="SAM" id="MobiDB-lite"/>
    </source>
</evidence>
<proteinExistence type="predicted"/>
<keyword evidence="2" id="KW-0809">Transit peptide</keyword>
<evidence type="ECO:0008006" key="7">
    <source>
        <dbReference type="Google" id="ProtNLM"/>
    </source>
</evidence>
<dbReference type="Gene3D" id="3.30.1360.120">
    <property type="entry name" value="Probable tRNA modification gtpase trme, domain 1"/>
    <property type="match status" value="1"/>
</dbReference>
<protein>
    <recommendedName>
        <fullName evidence="7">Aminomethyltransferase folate-binding domain-containing protein</fullName>
    </recommendedName>
</protein>
<sequence>MASSKVTSLAGNFGRLWRRGNETLRNRRIFSVKGKGATNYLQALVTCDLTSPPIPPKEELEPDPAVPQQQQEEEEHPMVEFSEKLRSTCFLDNKGRILTDSLLWKIDDTEYLIDIPDNDSADQLMGHLKQFILRRSKVKVVDKSDEISAHVVFGTMNAAASPQGFLAGMDPRHPSLGMRVLSLDAEKAKQFEDSMSSNFPNAPGNYQLVRKLAGVAEGTELLGKVAGESNQEFLNAVSFAKGCYLGQELTARVQYTGAIRKRILPLFLTDLNMEIPRPWLMASQVQLGKTPEGVEVGSASASMLPRLPRLSAAAAGGVVGIMSGDMVQEQTPETEELRKQSEALFQEVQNYKKGDKIYDVKDGKTIGQIVAGAEEGTNVLLAQMRLDRAGLLGDGVWSHTNKIRIGDHDNQLRYLPYLPLWWPVIDRKSGKAATEDF</sequence>
<name>A0AAD2G3S1_9STRA</name>
<keyword evidence="3" id="KW-0496">Mitochondrion</keyword>
<dbReference type="InterPro" id="IPR045179">
    <property type="entry name" value="YgfZ/GcvT"/>
</dbReference>
<reference evidence="5" key="1">
    <citation type="submission" date="2023-08" db="EMBL/GenBank/DDBJ databases">
        <authorList>
            <person name="Audoor S."/>
            <person name="Bilcke G."/>
        </authorList>
    </citation>
    <scope>NUCLEOTIDE SEQUENCE</scope>
</reference>
<comment type="caution">
    <text evidence="5">The sequence shown here is derived from an EMBL/GenBank/DDBJ whole genome shotgun (WGS) entry which is preliminary data.</text>
</comment>
<dbReference type="InterPro" id="IPR027266">
    <property type="entry name" value="TrmE/GcvT-like"/>
</dbReference>
<evidence type="ECO:0000256" key="2">
    <source>
        <dbReference type="ARBA" id="ARBA00022946"/>
    </source>
</evidence>
<dbReference type="AlphaFoldDB" id="A0AAD2G3S1"/>
<evidence type="ECO:0000313" key="5">
    <source>
        <dbReference type="EMBL" id="CAJ1961735.1"/>
    </source>
</evidence>
<comment type="subcellular location">
    <subcellularLocation>
        <location evidence="1">Mitochondrion</location>
    </subcellularLocation>
</comment>
<organism evidence="5 6">
    <name type="scientific">Cylindrotheca closterium</name>
    <dbReference type="NCBI Taxonomy" id="2856"/>
    <lineage>
        <taxon>Eukaryota</taxon>
        <taxon>Sar</taxon>
        <taxon>Stramenopiles</taxon>
        <taxon>Ochrophyta</taxon>
        <taxon>Bacillariophyta</taxon>
        <taxon>Bacillariophyceae</taxon>
        <taxon>Bacillariophycidae</taxon>
        <taxon>Bacillariales</taxon>
        <taxon>Bacillariaceae</taxon>
        <taxon>Cylindrotheca</taxon>
    </lineage>
</organism>
<dbReference type="PANTHER" id="PTHR22602">
    <property type="entry name" value="TRANSFERASE CAF17, MITOCHONDRIAL-RELATED"/>
    <property type="match status" value="1"/>
</dbReference>
<evidence type="ECO:0000256" key="3">
    <source>
        <dbReference type="ARBA" id="ARBA00023128"/>
    </source>
</evidence>
<dbReference type="EMBL" id="CAKOGP040002091">
    <property type="protein sequence ID" value="CAJ1961735.1"/>
    <property type="molecule type" value="Genomic_DNA"/>
</dbReference>
<evidence type="ECO:0000313" key="6">
    <source>
        <dbReference type="Proteomes" id="UP001295423"/>
    </source>
</evidence>
<dbReference type="PANTHER" id="PTHR22602:SF0">
    <property type="entry name" value="TRANSFERASE CAF17, MITOCHONDRIAL-RELATED"/>
    <property type="match status" value="1"/>
</dbReference>
<gene>
    <name evidence="5" type="ORF">CYCCA115_LOCUS19345</name>
</gene>
<accession>A0AAD2G3S1</accession>
<dbReference type="GO" id="GO:0005759">
    <property type="term" value="C:mitochondrial matrix"/>
    <property type="evidence" value="ECO:0007669"/>
    <property type="project" value="TreeGrafter"/>
</dbReference>
<dbReference type="NCBIfam" id="TIGR03317">
    <property type="entry name" value="ygfZ_signature"/>
    <property type="match status" value="1"/>
</dbReference>
<dbReference type="Gene3D" id="2.40.30.160">
    <property type="match status" value="1"/>
</dbReference>
<dbReference type="GO" id="GO:0016226">
    <property type="term" value="P:iron-sulfur cluster assembly"/>
    <property type="evidence" value="ECO:0007669"/>
    <property type="project" value="TreeGrafter"/>
</dbReference>
<feature type="region of interest" description="Disordered" evidence="4">
    <location>
        <begin position="51"/>
        <end position="75"/>
    </location>
</feature>
<keyword evidence="6" id="KW-1185">Reference proteome</keyword>
<evidence type="ECO:0000256" key="1">
    <source>
        <dbReference type="ARBA" id="ARBA00004173"/>
    </source>
</evidence>
<dbReference type="InterPro" id="IPR017703">
    <property type="entry name" value="YgfZ/GCV_T_CS"/>
</dbReference>